<dbReference type="EMBL" id="PDUG01000005">
    <property type="protein sequence ID" value="PIC22250.1"/>
    <property type="molecule type" value="Genomic_DNA"/>
</dbReference>
<accession>A0A2G5T4S2</accession>
<evidence type="ECO:0000313" key="1">
    <source>
        <dbReference type="EMBL" id="PIC22250.1"/>
    </source>
</evidence>
<gene>
    <name evidence="1" type="primary">Cnig_chr_V.g16373</name>
    <name evidence="1" type="ORF">B9Z55_016373</name>
</gene>
<reference evidence="2" key="1">
    <citation type="submission" date="2017-10" db="EMBL/GenBank/DDBJ databases">
        <title>Rapid genome shrinkage in a self-fertile nematode reveals novel sperm competition proteins.</title>
        <authorList>
            <person name="Yin D."/>
            <person name="Schwarz E.M."/>
            <person name="Thomas C.G."/>
            <person name="Felde R.L."/>
            <person name="Korf I.F."/>
            <person name="Cutter A.D."/>
            <person name="Schartner C.M."/>
            <person name="Ralston E.J."/>
            <person name="Meyer B.J."/>
            <person name="Haag E.S."/>
        </authorList>
    </citation>
    <scope>NUCLEOTIDE SEQUENCE [LARGE SCALE GENOMIC DNA]</scope>
    <source>
        <strain evidence="2">JU1422</strain>
    </source>
</reference>
<comment type="caution">
    <text evidence="1">The sequence shown here is derived from an EMBL/GenBank/DDBJ whole genome shotgun (WGS) entry which is preliminary data.</text>
</comment>
<protein>
    <submittedName>
        <fullName evidence="1">Uncharacterized protein</fullName>
    </submittedName>
</protein>
<evidence type="ECO:0000313" key="2">
    <source>
        <dbReference type="Proteomes" id="UP000230233"/>
    </source>
</evidence>
<proteinExistence type="predicted"/>
<sequence>MVGNGSKKQINEVGTGYAFEVVDQASSGSTLDQYFYPPPSLPAQNQPKAEKKPDTFILNFAKGSSPTVNILQK</sequence>
<organism evidence="1 2">
    <name type="scientific">Caenorhabditis nigoni</name>
    <dbReference type="NCBI Taxonomy" id="1611254"/>
    <lineage>
        <taxon>Eukaryota</taxon>
        <taxon>Metazoa</taxon>
        <taxon>Ecdysozoa</taxon>
        <taxon>Nematoda</taxon>
        <taxon>Chromadorea</taxon>
        <taxon>Rhabditida</taxon>
        <taxon>Rhabditina</taxon>
        <taxon>Rhabditomorpha</taxon>
        <taxon>Rhabditoidea</taxon>
        <taxon>Rhabditidae</taxon>
        <taxon>Peloderinae</taxon>
        <taxon>Caenorhabditis</taxon>
    </lineage>
</organism>
<keyword evidence="2" id="KW-1185">Reference proteome</keyword>
<dbReference type="AlphaFoldDB" id="A0A2G5T4S2"/>
<dbReference type="Proteomes" id="UP000230233">
    <property type="component" value="Chromosome V"/>
</dbReference>
<name>A0A2G5T4S2_9PELO</name>